<evidence type="ECO:0000256" key="2">
    <source>
        <dbReference type="SAM" id="MobiDB-lite"/>
    </source>
</evidence>
<dbReference type="Gene3D" id="3.40.50.1460">
    <property type="match status" value="1"/>
</dbReference>
<sequence>MHFLSSLERAFEQVVEFVKEIIPQGEPVDIKNAIHTTTKFAEFGKAMSNIRPKVALTRRGEINNSTHSSSISGQTTKLKNEFAPTTAKNPGAELSSTTVNPTSATSDKDSSRRLFGLVIGINTYNRRQSPQNAPISRGPQVSSKKKPYIPIFSNLGGAVGDAKRFHKYLTSPEVGIPQDQITLLCEQQATRTNIIKAFQGLADEARIRKGDSIVIYYAGHGAQALPPKRLLNVPGCPEYNELLIPYDFNDGEQEEMGIPDYTLAALLDSIAKKKGDNITIIFDCCHSASALRGGYCSSASPNSQSLIRGGPELNFHIPDELDENIWGGTRSLTVPPRLRHSGAASYVFFSACASFELAKEEKGQGCFTSALLNLLQAIDSNTLRCSQIIQRLDKIPGQNPQCDGLHTERTIFHGFPAPHKKKFIDVRVARTNSCPPSGKMIASIPRRASNVDGRSRLLPEAQLSDITKSTNVSPVMFVMDAGSANGLSKGDEFTVYKSQSEEDQNHPIGYLVIDIINSCRSYLRARGPEFGLSSTFAPALLTKPAQPRLQIYIDPSDAVDYRELISLIDSLDLQGTVVTTTDRKTAHISLSKHKNSAHLCFDVIDAVLVEKNISGCHHLVNSSIGKEDLATIIKELAHYYWHLKRGSPSNSSFLVDISFYELERHVVPPSPRGPINPVVNLNKSGVIDLEVDAYEEEDDEDELGFHKESNQSVYGMELTNRTPWDLYPTLFYFDNAKFTITSSYQPPISKEKSEPPLRQGKSMTIGYGLGATVAPFTFSVSDLDAKTESGFFKLVLSTHPIDLLDMVQDVPVFDKTRGMRQLKDTTKSSVNWASFNILIVQRLRETTAL</sequence>
<gene>
    <name evidence="4" type="ORF">BDN70DRAFT_922963</name>
</gene>
<name>A0A9P5YWD0_9AGAR</name>
<dbReference type="Pfam" id="PF00656">
    <property type="entry name" value="Peptidase_C14"/>
    <property type="match status" value="1"/>
</dbReference>
<comment type="similarity">
    <text evidence="1">Belongs to the peptidase C14B family.</text>
</comment>
<dbReference type="AlphaFoldDB" id="A0A9P5YWD0"/>
<dbReference type="GO" id="GO:0004197">
    <property type="term" value="F:cysteine-type endopeptidase activity"/>
    <property type="evidence" value="ECO:0007669"/>
    <property type="project" value="InterPro"/>
</dbReference>
<evidence type="ECO:0000313" key="4">
    <source>
        <dbReference type="EMBL" id="KAF9476892.1"/>
    </source>
</evidence>
<dbReference type="InterPro" id="IPR050452">
    <property type="entry name" value="Metacaspase"/>
</dbReference>
<dbReference type="GO" id="GO:0005737">
    <property type="term" value="C:cytoplasm"/>
    <property type="evidence" value="ECO:0007669"/>
    <property type="project" value="TreeGrafter"/>
</dbReference>
<organism evidence="4 5">
    <name type="scientific">Pholiota conissans</name>
    <dbReference type="NCBI Taxonomy" id="109636"/>
    <lineage>
        <taxon>Eukaryota</taxon>
        <taxon>Fungi</taxon>
        <taxon>Dikarya</taxon>
        <taxon>Basidiomycota</taxon>
        <taxon>Agaricomycotina</taxon>
        <taxon>Agaricomycetes</taxon>
        <taxon>Agaricomycetidae</taxon>
        <taxon>Agaricales</taxon>
        <taxon>Agaricineae</taxon>
        <taxon>Strophariaceae</taxon>
        <taxon>Pholiota</taxon>
    </lineage>
</organism>
<evidence type="ECO:0000256" key="1">
    <source>
        <dbReference type="ARBA" id="ARBA00009005"/>
    </source>
</evidence>
<evidence type="ECO:0000313" key="5">
    <source>
        <dbReference type="Proteomes" id="UP000807469"/>
    </source>
</evidence>
<feature type="region of interest" description="Disordered" evidence="2">
    <location>
        <begin position="57"/>
        <end position="110"/>
    </location>
</feature>
<dbReference type="Proteomes" id="UP000807469">
    <property type="component" value="Unassembled WGS sequence"/>
</dbReference>
<evidence type="ECO:0000259" key="3">
    <source>
        <dbReference type="Pfam" id="PF00656"/>
    </source>
</evidence>
<feature type="domain" description="Peptidase C14 caspase" evidence="3">
    <location>
        <begin position="154"/>
        <end position="378"/>
    </location>
</feature>
<dbReference type="EMBL" id="MU155278">
    <property type="protein sequence ID" value="KAF9476892.1"/>
    <property type="molecule type" value="Genomic_DNA"/>
</dbReference>
<dbReference type="InterPro" id="IPR011600">
    <property type="entry name" value="Pept_C14_caspase"/>
</dbReference>
<accession>A0A9P5YWD0</accession>
<comment type="caution">
    <text evidence="4">The sequence shown here is derived from an EMBL/GenBank/DDBJ whole genome shotgun (WGS) entry which is preliminary data.</text>
</comment>
<dbReference type="PANTHER" id="PTHR48104:SF30">
    <property type="entry name" value="METACASPASE-1"/>
    <property type="match status" value="1"/>
</dbReference>
<proteinExistence type="inferred from homology"/>
<reference evidence="4" key="1">
    <citation type="submission" date="2020-11" db="EMBL/GenBank/DDBJ databases">
        <authorList>
            <consortium name="DOE Joint Genome Institute"/>
            <person name="Ahrendt S."/>
            <person name="Riley R."/>
            <person name="Andreopoulos W."/>
            <person name="Labutti K."/>
            <person name="Pangilinan J."/>
            <person name="Ruiz-Duenas F.J."/>
            <person name="Barrasa J.M."/>
            <person name="Sanchez-Garcia M."/>
            <person name="Camarero S."/>
            <person name="Miyauchi S."/>
            <person name="Serrano A."/>
            <person name="Linde D."/>
            <person name="Babiker R."/>
            <person name="Drula E."/>
            <person name="Ayuso-Fernandez I."/>
            <person name="Pacheco R."/>
            <person name="Padilla G."/>
            <person name="Ferreira P."/>
            <person name="Barriuso J."/>
            <person name="Kellner H."/>
            <person name="Castanera R."/>
            <person name="Alfaro M."/>
            <person name="Ramirez L."/>
            <person name="Pisabarro A.G."/>
            <person name="Kuo A."/>
            <person name="Tritt A."/>
            <person name="Lipzen A."/>
            <person name="He G."/>
            <person name="Yan M."/>
            <person name="Ng V."/>
            <person name="Cullen D."/>
            <person name="Martin F."/>
            <person name="Rosso M.-N."/>
            <person name="Henrissat B."/>
            <person name="Hibbett D."/>
            <person name="Martinez A.T."/>
            <person name="Grigoriev I.V."/>
        </authorList>
    </citation>
    <scope>NUCLEOTIDE SEQUENCE</scope>
    <source>
        <strain evidence="4">CIRM-BRFM 674</strain>
    </source>
</reference>
<feature type="compositionally biased region" description="Polar residues" evidence="2">
    <location>
        <begin position="62"/>
        <end position="77"/>
    </location>
</feature>
<keyword evidence="5" id="KW-1185">Reference proteome</keyword>
<dbReference type="GO" id="GO:0006508">
    <property type="term" value="P:proteolysis"/>
    <property type="evidence" value="ECO:0007669"/>
    <property type="project" value="InterPro"/>
</dbReference>
<feature type="compositionally biased region" description="Polar residues" evidence="2">
    <location>
        <begin position="94"/>
        <end position="105"/>
    </location>
</feature>
<dbReference type="OrthoDB" id="3223806at2759"/>
<protein>
    <recommendedName>
        <fullName evidence="3">Peptidase C14 caspase domain-containing protein</fullName>
    </recommendedName>
</protein>
<dbReference type="PANTHER" id="PTHR48104">
    <property type="entry name" value="METACASPASE-4"/>
    <property type="match status" value="1"/>
</dbReference>